<reference evidence="1 2" key="1">
    <citation type="submission" date="2024-01" db="EMBL/GenBank/DDBJ databases">
        <title>The genome of the rayed Mediterranean limpet Patella caerulea (Linnaeus, 1758).</title>
        <authorList>
            <person name="Anh-Thu Weber A."/>
            <person name="Halstead-Nussloch G."/>
        </authorList>
    </citation>
    <scope>NUCLEOTIDE SEQUENCE [LARGE SCALE GENOMIC DNA]</scope>
    <source>
        <strain evidence="1">AATW-2023a</strain>
        <tissue evidence="1">Whole specimen</tissue>
    </source>
</reference>
<dbReference type="InterPro" id="IPR009563">
    <property type="entry name" value="SSSCA1"/>
</dbReference>
<proteinExistence type="predicted"/>
<evidence type="ECO:0000313" key="1">
    <source>
        <dbReference type="EMBL" id="KAK6180647.1"/>
    </source>
</evidence>
<gene>
    <name evidence="1" type="ORF">SNE40_008656</name>
</gene>
<dbReference type="PANTHER" id="PTHR16537">
    <property type="entry name" value="SJOEGREN SYNDROME/SCLERODERMA AUTOANTIGEN 1"/>
    <property type="match status" value="1"/>
</dbReference>
<organism evidence="1 2">
    <name type="scientific">Patella caerulea</name>
    <name type="common">Rayed Mediterranean limpet</name>
    <dbReference type="NCBI Taxonomy" id="87958"/>
    <lineage>
        <taxon>Eukaryota</taxon>
        <taxon>Metazoa</taxon>
        <taxon>Spiralia</taxon>
        <taxon>Lophotrochozoa</taxon>
        <taxon>Mollusca</taxon>
        <taxon>Gastropoda</taxon>
        <taxon>Patellogastropoda</taxon>
        <taxon>Patelloidea</taxon>
        <taxon>Patellidae</taxon>
        <taxon>Patella</taxon>
    </lineage>
</organism>
<accession>A0AAN8JMC6</accession>
<evidence type="ECO:0008006" key="3">
    <source>
        <dbReference type="Google" id="ProtNLM"/>
    </source>
</evidence>
<dbReference type="AlphaFoldDB" id="A0AAN8JMC6"/>
<dbReference type="PANTHER" id="PTHR16537:SF1">
    <property type="entry name" value="PROTEIN ZNRD2"/>
    <property type="match status" value="1"/>
</dbReference>
<protein>
    <recommendedName>
        <fullName evidence="3">Sjoegren syndrome/scleroderma autoantigen 1</fullName>
    </recommendedName>
</protein>
<sequence length="206" mass="23105">MASRSNNLFDVHWVPPTEAEMKIIEARRERSNKISKLMGDYLLKGYKMLGITCRECETILLQDRHGNNYCVACSELDSDTDKDDPLKNQTAALTQVKEQQRVTSREETEFEDLPLQPDSQIIEPELPPLAVVTNNQNVTSSNPTINSGTCSIPSSDLIQSVAVLRNKLRWATEELDKTASIEYTIQLCQLIKSCADAISSLQQTQS</sequence>
<dbReference type="Pfam" id="PF06677">
    <property type="entry name" value="Auto_anti-p27"/>
    <property type="match status" value="1"/>
</dbReference>
<dbReference type="EMBL" id="JAZGQO010000007">
    <property type="protein sequence ID" value="KAK6180647.1"/>
    <property type="molecule type" value="Genomic_DNA"/>
</dbReference>
<dbReference type="Proteomes" id="UP001347796">
    <property type="component" value="Unassembled WGS sequence"/>
</dbReference>
<keyword evidence="2" id="KW-1185">Reference proteome</keyword>
<evidence type="ECO:0000313" key="2">
    <source>
        <dbReference type="Proteomes" id="UP001347796"/>
    </source>
</evidence>
<dbReference type="InterPro" id="IPR051888">
    <property type="entry name" value="UPF0148_domain"/>
</dbReference>
<name>A0AAN8JMC6_PATCE</name>
<comment type="caution">
    <text evidence="1">The sequence shown here is derived from an EMBL/GenBank/DDBJ whole genome shotgun (WGS) entry which is preliminary data.</text>
</comment>